<evidence type="ECO:0000313" key="4">
    <source>
        <dbReference type="EnsemblMetazoa" id="tetur02g01780.1"/>
    </source>
</evidence>
<dbReference type="eggNOG" id="KOG3624">
    <property type="taxonomic scope" value="Eukaryota"/>
</dbReference>
<name>T1JUQ3_TETUR</name>
<dbReference type="PANTHER" id="PTHR11733:SF240">
    <property type="entry name" value="GH14155P-RELATED"/>
    <property type="match status" value="1"/>
</dbReference>
<feature type="chain" id="PRO_5004590828" description="Peptidase M13 N-terminal domain-containing protein" evidence="2">
    <location>
        <begin position="18"/>
        <end position="880"/>
    </location>
</feature>
<dbReference type="EMBL" id="CAEY01000780">
    <property type="status" value="NOT_ANNOTATED_CDS"/>
    <property type="molecule type" value="Genomic_DNA"/>
</dbReference>
<evidence type="ECO:0000256" key="2">
    <source>
        <dbReference type="SAM" id="SignalP"/>
    </source>
</evidence>
<feature type="domain" description="Peptidase M13 N-terminal" evidence="3">
    <location>
        <begin position="176"/>
        <end position="526"/>
    </location>
</feature>
<dbReference type="InterPro" id="IPR042089">
    <property type="entry name" value="Peptidase_M13_dom_2"/>
</dbReference>
<dbReference type="HOGENOM" id="CLU_327155_0_0_1"/>
<dbReference type="Gene3D" id="3.40.390.10">
    <property type="entry name" value="Collagenase (Catalytic Domain)"/>
    <property type="match status" value="1"/>
</dbReference>
<comment type="similarity">
    <text evidence="1">Belongs to the peptidase M13 family.</text>
</comment>
<feature type="signal peptide" evidence="2">
    <location>
        <begin position="1"/>
        <end position="17"/>
    </location>
</feature>
<evidence type="ECO:0000256" key="1">
    <source>
        <dbReference type="ARBA" id="ARBA00007357"/>
    </source>
</evidence>
<evidence type="ECO:0000259" key="3">
    <source>
        <dbReference type="Pfam" id="PF05649"/>
    </source>
</evidence>
<dbReference type="Gene3D" id="1.10.1380.10">
    <property type="entry name" value="Neutral endopeptidase , domain2"/>
    <property type="match status" value="1"/>
</dbReference>
<dbReference type="GO" id="GO:0005886">
    <property type="term" value="C:plasma membrane"/>
    <property type="evidence" value="ECO:0007669"/>
    <property type="project" value="TreeGrafter"/>
</dbReference>
<dbReference type="InterPro" id="IPR024079">
    <property type="entry name" value="MetalloPept_cat_dom_sf"/>
</dbReference>
<dbReference type="PROSITE" id="PS51885">
    <property type="entry name" value="NEPRILYSIN"/>
    <property type="match status" value="1"/>
</dbReference>
<reference evidence="5" key="1">
    <citation type="submission" date="2011-08" db="EMBL/GenBank/DDBJ databases">
        <authorList>
            <person name="Rombauts S."/>
        </authorList>
    </citation>
    <scope>NUCLEOTIDE SEQUENCE</scope>
    <source>
        <strain evidence="5">London</strain>
    </source>
</reference>
<dbReference type="InterPro" id="IPR000718">
    <property type="entry name" value="Peptidase_M13"/>
</dbReference>
<protein>
    <recommendedName>
        <fullName evidence="3">Peptidase M13 N-terminal domain-containing protein</fullName>
    </recommendedName>
</protein>
<dbReference type="Proteomes" id="UP000015104">
    <property type="component" value="Unassembled WGS sequence"/>
</dbReference>
<accession>T1JUQ3</accession>
<evidence type="ECO:0000313" key="5">
    <source>
        <dbReference type="Proteomes" id="UP000015104"/>
    </source>
</evidence>
<reference evidence="4" key="2">
    <citation type="submission" date="2015-06" db="UniProtKB">
        <authorList>
            <consortium name="EnsemblMetazoa"/>
        </authorList>
    </citation>
    <scope>IDENTIFICATION</scope>
</reference>
<dbReference type="PANTHER" id="PTHR11733">
    <property type="entry name" value="ZINC METALLOPROTEASE FAMILY M13 NEPRILYSIN-RELATED"/>
    <property type="match status" value="1"/>
</dbReference>
<organism evidence="4 5">
    <name type="scientific">Tetranychus urticae</name>
    <name type="common">Two-spotted spider mite</name>
    <dbReference type="NCBI Taxonomy" id="32264"/>
    <lineage>
        <taxon>Eukaryota</taxon>
        <taxon>Metazoa</taxon>
        <taxon>Ecdysozoa</taxon>
        <taxon>Arthropoda</taxon>
        <taxon>Chelicerata</taxon>
        <taxon>Arachnida</taxon>
        <taxon>Acari</taxon>
        <taxon>Acariformes</taxon>
        <taxon>Trombidiformes</taxon>
        <taxon>Prostigmata</taxon>
        <taxon>Eleutherengona</taxon>
        <taxon>Raphignathae</taxon>
        <taxon>Tetranychoidea</taxon>
        <taxon>Tetranychidae</taxon>
        <taxon>Tetranychus</taxon>
    </lineage>
</organism>
<dbReference type="Pfam" id="PF05649">
    <property type="entry name" value="Peptidase_M13_N"/>
    <property type="match status" value="1"/>
</dbReference>
<sequence>MTLLATIFLLVIVYTLTRQSINSDHHRCPTVTILRPREESDSLDAKGAHRRTYPDPSDPLYALCGPCPKTPCPECPKQATCPSCPTPPQTIIRPEETSCPTSPIEPTCPPCFASTNQSSFQEHYNETYNETTVTASTMSTFTYTEDYRSENLCLTKNCIIQASDILKMIDTESPTCHSFHSFACHGLISKKSSRYGKNKESQSADDLTNFHGVLTEMTSTNAKEKPIVGEIWNFYQSCLNEDAIERKGKEPLKEVISSMGGWPVLELGSTCTSNYDLTETLIKSHQLGTLNSMLFSFNLNFLSDSSGQDTQINIMISSPSLGMGSIGPYIAKKWGSYYEIMIDTALKLGASKQSALKSMNQVLEFETKIAQIIAREELKNTWTTINLYQMNMIFPSIEWPKYLKIVTGSNLSGDEKINITSVEMLKQINELLLVTDRSTICDFILWRIVLDCLPRLNRFWRQLHMNSIKSNNNDIATRKEICDRQVISYFHNLLPLIYFKEHFDDLELIGFKSMVNQLTDQAINTLPLVLSSNSSNEIVNRIKSMRDYVVDIHKLVSSNAIESMFTELKLSEADYFNNMLELTKFNRKSVMESLKSTDASILRYLFLDNKFLKQIRNNSRNLLTILSKIANWYQALTDLSFLNYSSIGLEILHSFFSSLSQTNVNPSDSQGQLIVSSSLSNLSLTINSNNTNLSCKLLSYNNTTTKATVKRQLIIDYLIYTIVEKSFIADTKGSKESNLYLPGLAFDALQLFYINLEKTLCMKTPFILKEGKLAIDPLKRLDFILNQSETFKGSFGCSLEPNHCDVNTTAIGIQTNENPKASPNHPGEAKVDNYQNEEIIIAPLPVKSVTNNCTNCQSLRIMERPQQFRCPLLNRRQITL</sequence>
<dbReference type="GO" id="GO:0004222">
    <property type="term" value="F:metalloendopeptidase activity"/>
    <property type="evidence" value="ECO:0007669"/>
    <property type="project" value="InterPro"/>
</dbReference>
<dbReference type="SUPFAM" id="SSF55486">
    <property type="entry name" value="Metalloproteases ('zincins'), catalytic domain"/>
    <property type="match status" value="1"/>
</dbReference>
<dbReference type="InterPro" id="IPR008753">
    <property type="entry name" value="Peptidase_M13_N"/>
</dbReference>
<dbReference type="OrthoDB" id="7867452at2759"/>
<keyword evidence="5" id="KW-1185">Reference proteome</keyword>
<gene>
    <name evidence="4" type="primary">107371287</name>
</gene>
<dbReference type="GO" id="GO:0016485">
    <property type="term" value="P:protein processing"/>
    <property type="evidence" value="ECO:0007669"/>
    <property type="project" value="TreeGrafter"/>
</dbReference>
<proteinExistence type="inferred from homology"/>
<dbReference type="EnsemblMetazoa" id="tetur02g01780.1">
    <property type="protein sequence ID" value="tetur02g01780.1"/>
    <property type="gene ID" value="tetur02g01780"/>
</dbReference>
<dbReference type="AlphaFoldDB" id="T1JUQ3"/>
<keyword evidence="2" id="KW-0732">Signal</keyword>